<gene>
    <name evidence="1" type="ORF">PPRIM_AZ9-3.1.T1300054</name>
</gene>
<dbReference type="Proteomes" id="UP000688137">
    <property type="component" value="Unassembled WGS sequence"/>
</dbReference>
<comment type="caution">
    <text evidence="1">The sequence shown here is derived from an EMBL/GenBank/DDBJ whole genome shotgun (WGS) entry which is preliminary data.</text>
</comment>
<proteinExistence type="predicted"/>
<dbReference type="AlphaFoldDB" id="A0A8S1PTJ4"/>
<protein>
    <submittedName>
        <fullName evidence="1">Uncharacterized protein</fullName>
    </submittedName>
</protein>
<name>A0A8S1PTJ4_PARPR</name>
<organism evidence="1 2">
    <name type="scientific">Paramecium primaurelia</name>
    <dbReference type="NCBI Taxonomy" id="5886"/>
    <lineage>
        <taxon>Eukaryota</taxon>
        <taxon>Sar</taxon>
        <taxon>Alveolata</taxon>
        <taxon>Ciliophora</taxon>
        <taxon>Intramacronucleata</taxon>
        <taxon>Oligohymenophorea</taxon>
        <taxon>Peniculida</taxon>
        <taxon>Parameciidae</taxon>
        <taxon>Paramecium</taxon>
    </lineage>
</organism>
<keyword evidence="2" id="KW-1185">Reference proteome</keyword>
<sequence>MIEKATLYKKQKNLKMNNRMIITLAIKAYIETLSKSVRIGKNGCLFSYILNHLKQRNLEKLKII</sequence>
<accession>A0A8S1PTJ4</accession>
<reference evidence="1" key="1">
    <citation type="submission" date="2021-01" db="EMBL/GenBank/DDBJ databases">
        <authorList>
            <consortium name="Genoscope - CEA"/>
            <person name="William W."/>
        </authorList>
    </citation>
    <scope>NUCLEOTIDE SEQUENCE</scope>
</reference>
<dbReference type="EMBL" id="CAJJDM010000133">
    <property type="protein sequence ID" value="CAD8106304.1"/>
    <property type="molecule type" value="Genomic_DNA"/>
</dbReference>
<evidence type="ECO:0000313" key="2">
    <source>
        <dbReference type="Proteomes" id="UP000688137"/>
    </source>
</evidence>
<evidence type="ECO:0000313" key="1">
    <source>
        <dbReference type="EMBL" id="CAD8106304.1"/>
    </source>
</evidence>